<evidence type="ECO:0000313" key="3">
    <source>
        <dbReference type="Proteomes" id="UP000075714"/>
    </source>
</evidence>
<accession>A0A150G6J0</accession>
<feature type="compositionally biased region" description="Low complexity" evidence="1">
    <location>
        <begin position="27"/>
        <end position="38"/>
    </location>
</feature>
<protein>
    <submittedName>
        <fullName evidence="2">Uncharacterized protein</fullName>
    </submittedName>
</protein>
<dbReference type="AlphaFoldDB" id="A0A150G6J0"/>
<gene>
    <name evidence="2" type="ORF">GPECTOR_54g227</name>
</gene>
<name>A0A150G6J0_GONPE</name>
<feature type="compositionally biased region" description="Polar residues" evidence="1">
    <location>
        <begin position="41"/>
        <end position="59"/>
    </location>
</feature>
<dbReference type="EMBL" id="LSYV01000055">
    <property type="protein sequence ID" value="KXZ45486.1"/>
    <property type="molecule type" value="Genomic_DNA"/>
</dbReference>
<dbReference type="Proteomes" id="UP000075714">
    <property type="component" value="Unassembled WGS sequence"/>
</dbReference>
<keyword evidence="3" id="KW-1185">Reference proteome</keyword>
<proteinExistence type="predicted"/>
<sequence length="419" mass="42681">MSAFEALPSVLSSSSSFGNPLYEPLGDSASSDRAAACSIGSAANMTDSSPLLSPASSRDNPLFEDDPKPLPGFGSLLLEADYDDVSRSIMGPPSSMPLMELASLPLCSLAADVPQTEMLDPEVEAIPESASCCSQDDPSWRCPEPHPACPAAFASTEQPSILEGEQQQQEEEEVDIAPYAAEACRLMQPPAPTAAPCTSAAATKAPPPPPKPLLELQSLQLFSLLEVDTSMIFDEEESIMQELPASAATSHDNKATAGTSTSVSGSGALHDGATADFTITMAALRLRFARCMAMAGARQKREEPAATAAAATASTTAVAAEPATPVAAAAGPCGSGAASPSDCGSATSSAAASRCSSRSASVARRHGCREEEEGCGAADWAGRSGSVPPHEAPCCGPMPVPVPRLCGVALGPLFEAAAL</sequence>
<reference evidence="3" key="1">
    <citation type="journal article" date="2016" name="Nat. Commun.">
        <title>The Gonium pectorale genome demonstrates co-option of cell cycle regulation during the evolution of multicellularity.</title>
        <authorList>
            <person name="Hanschen E.R."/>
            <person name="Marriage T.N."/>
            <person name="Ferris P.J."/>
            <person name="Hamaji T."/>
            <person name="Toyoda A."/>
            <person name="Fujiyama A."/>
            <person name="Neme R."/>
            <person name="Noguchi H."/>
            <person name="Minakuchi Y."/>
            <person name="Suzuki M."/>
            <person name="Kawai-Toyooka H."/>
            <person name="Smith D.R."/>
            <person name="Sparks H."/>
            <person name="Anderson J."/>
            <person name="Bakaric R."/>
            <person name="Luria V."/>
            <person name="Karger A."/>
            <person name="Kirschner M.W."/>
            <person name="Durand P.M."/>
            <person name="Michod R.E."/>
            <person name="Nozaki H."/>
            <person name="Olson B.J."/>
        </authorList>
    </citation>
    <scope>NUCLEOTIDE SEQUENCE [LARGE SCALE GENOMIC DNA]</scope>
    <source>
        <strain evidence="3">NIES-2863</strain>
    </source>
</reference>
<organism evidence="2 3">
    <name type="scientific">Gonium pectorale</name>
    <name type="common">Green alga</name>
    <dbReference type="NCBI Taxonomy" id="33097"/>
    <lineage>
        <taxon>Eukaryota</taxon>
        <taxon>Viridiplantae</taxon>
        <taxon>Chlorophyta</taxon>
        <taxon>core chlorophytes</taxon>
        <taxon>Chlorophyceae</taxon>
        <taxon>CS clade</taxon>
        <taxon>Chlamydomonadales</taxon>
        <taxon>Volvocaceae</taxon>
        <taxon>Gonium</taxon>
    </lineage>
</organism>
<feature type="region of interest" description="Disordered" evidence="1">
    <location>
        <begin position="244"/>
        <end position="270"/>
    </location>
</feature>
<evidence type="ECO:0000256" key="1">
    <source>
        <dbReference type="SAM" id="MobiDB-lite"/>
    </source>
</evidence>
<feature type="compositionally biased region" description="Low complexity" evidence="1">
    <location>
        <begin position="255"/>
        <end position="268"/>
    </location>
</feature>
<comment type="caution">
    <text evidence="2">The sequence shown here is derived from an EMBL/GenBank/DDBJ whole genome shotgun (WGS) entry which is preliminary data.</text>
</comment>
<feature type="region of interest" description="Disordered" evidence="1">
    <location>
        <begin position="1"/>
        <end position="70"/>
    </location>
</feature>
<evidence type="ECO:0000313" key="2">
    <source>
        <dbReference type="EMBL" id="KXZ45486.1"/>
    </source>
</evidence>